<dbReference type="GO" id="GO:0005737">
    <property type="term" value="C:cytoplasm"/>
    <property type="evidence" value="ECO:0007669"/>
    <property type="project" value="UniProtKB-SubCell"/>
</dbReference>
<reference evidence="19" key="2">
    <citation type="submission" date="2011-02" db="EMBL/GenBank/DDBJ databases">
        <title>The complete genome of Desulfurobacterium thermolithotrophum DSM 11699.</title>
        <authorList>
            <consortium name="US DOE Joint Genome Institute (JGI-PGF)"/>
            <person name="Lucas S."/>
            <person name="Copeland A."/>
            <person name="Lapidus A."/>
            <person name="Bruce D."/>
            <person name="Goodwin L."/>
            <person name="Pitluck S."/>
            <person name="Kyrpides N."/>
            <person name="Mavromatis K."/>
            <person name="Pagani I."/>
            <person name="Ivanova N."/>
            <person name="Mikhailova N."/>
            <person name="Daligault H."/>
            <person name="Detter J.C."/>
            <person name="Tapia R."/>
            <person name="Han C."/>
            <person name="Land M."/>
            <person name="Hauser L."/>
            <person name="Markowitz V."/>
            <person name="Cheng J.-F."/>
            <person name="Hugenholtz P."/>
            <person name="Woyke T."/>
            <person name="Wu D."/>
            <person name="Spring S."/>
            <person name="Brambilla E."/>
            <person name="Klenk H.-P."/>
            <person name="Eisen J.A."/>
        </authorList>
    </citation>
    <scope>NUCLEOTIDE SEQUENCE [LARGE SCALE GENOMIC DNA]</scope>
    <source>
        <strain evidence="19">DSM 11699 / BSA</strain>
    </source>
</reference>
<evidence type="ECO:0000256" key="8">
    <source>
        <dbReference type="ARBA" id="ARBA00022490"/>
    </source>
</evidence>
<evidence type="ECO:0000313" key="19">
    <source>
        <dbReference type="Proteomes" id="UP000007102"/>
    </source>
</evidence>
<comment type="catalytic activity">
    <reaction evidence="1 14 15 16">
        <text>Endonucleolytic cleavage to 5'-phosphomonoester.</text>
        <dbReference type="EC" id="3.1.26.4"/>
    </reaction>
</comment>
<dbReference type="RefSeq" id="WP_013638298.1">
    <property type="nucleotide sequence ID" value="NC_015185.1"/>
</dbReference>
<proteinExistence type="inferred from homology"/>
<comment type="cofactor">
    <cofactor evidence="14 15">
        <name>Mn(2+)</name>
        <dbReference type="ChEBI" id="CHEBI:29035"/>
    </cofactor>
    <cofactor evidence="14 15">
        <name>Mg(2+)</name>
        <dbReference type="ChEBI" id="CHEBI:18420"/>
    </cofactor>
    <text evidence="14 15">Manganese or magnesium. Binds 1 divalent metal ion per monomer in the absence of substrate. May bind a second metal ion after substrate binding.</text>
</comment>
<dbReference type="GO" id="GO:0030145">
    <property type="term" value="F:manganese ion binding"/>
    <property type="evidence" value="ECO:0007669"/>
    <property type="project" value="UniProtKB-UniRule"/>
</dbReference>
<feature type="binding site" evidence="14 15">
    <location>
        <position position="118"/>
    </location>
    <ligand>
        <name>a divalent metal cation</name>
        <dbReference type="ChEBI" id="CHEBI:60240"/>
    </ligand>
</feature>
<dbReference type="HOGENOM" id="CLU_036532_2_1_0"/>
<sequence length="236" mass="26880">MDDKEVIIQFEREYWNKGYKLIAGIDEAGRGPLAGPVVAAAVIFPQSVIPFLFKDSKKLTEKRRKELFFKIFEKAICVGVGFADSLEIDKLNILNATKLAVKRALSSLPVQPDFLITDALEIEEFKDRSLVLTKGDEKSFSCACASVVAKVTRDFIMEKLAELFPAYGFEKHKGYPTKFHISKIEEIGISPVHRRSFGRVREKKERGIGREDSFPLSVEERLLYYQEKLQELLRGD</sequence>
<dbReference type="OrthoDB" id="9803420at2"/>
<dbReference type="FunCoup" id="F0S3C0">
    <property type="interactions" value="264"/>
</dbReference>
<evidence type="ECO:0000256" key="1">
    <source>
        <dbReference type="ARBA" id="ARBA00000077"/>
    </source>
</evidence>
<keyword evidence="13 14" id="KW-0464">Manganese</keyword>
<dbReference type="GO" id="GO:0032299">
    <property type="term" value="C:ribonuclease H2 complex"/>
    <property type="evidence" value="ECO:0007669"/>
    <property type="project" value="TreeGrafter"/>
</dbReference>
<comment type="similarity">
    <text evidence="5 14 16">Belongs to the RNase HII family.</text>
</comment>
<evidence type="ECO:0000313" key="18">
    <source>
        <dbReference type="EMBL" id="ADY73342.1"/>
    </source>
</evidence>
<keyword evidence="19" id="KW-1185">Reference proteome</keyword>
<dbReference type="InterPro" id="IPR012337">
    <property type="entry name" value="RNaseH-like_sf"/>
</dbReference>
<dbReference type="InterPro" id="IPR022898">
    <property type="entry name" value="RNase_HII"/>
</dbReference>
<comment type="function">
    <text evidence="3 14 16">Endonuclease that specifically degrades the RNA of RNA-DNA hybrids.</text>
</comment>
<comment type="subcellular location">
    <subcellularLocation>
        <location evidence="4 14">Cytoplasm</location>
    </subcellularLocation>
</comment>
<feature type="domain" description="RNase H type-2" evidence="17">
    <location>
        <begin position="20"/>
        <end position="209"/>
    </location>
</feature>
<dbReference type="Proteomes" id="UP000007102">
    <property type="component" value="Chromosome"/>
</dbReference>
<evidence type="ECO:0000256" key="10">
    <source>
        <dbReference type="ARBA" id="ARBA00022723"/>
    </source>
</evidence>
<dbReference type="EMBL" id="CP002543">
    <property type="protein sequence ID" value="ADY73342.1"/>
    <property type="molecule type" value="Genomic_DNA"/>
</dbReference>
<feature type="binding site" evidence="14 15">
    <location>
        <position position="26"/>
    </location>
    <ligand>
        <name>a divalent metal cation</name>
        <dbReference type="ChEBI" id="CHEBI:60240"/>
    </ligand>
</feature>
<keyword evidence="8 14" id="KW-0963">Cytoplasm</keyword>
<dbReference type="PROSITE" id="PS51975">
    <property type="entry name" value="RNASE_H_2"/>
    <property type="match status" value="1"/>
</dbReference>
<dbReference type="SUPFAM" id="SSF53098">
    <property type="entry name" value="Ribonuclease H-like"/>
    <property type="match status" value="1"/>
</dbReference>
<keyword evidence="9 14" id="KW-0540">Nuclease</keyword>
<dbReference type="eggNOG" id="COG0164">
    <property type="taxonomic scope" value="Bacteria"/>
</dbReference>
<evidence type="ECO:0000256" key="13">
    <source>
        <dbReference type="ARBA" id="ARBA00023211"/>
    </source>
</evidence>
<dbReference type="Pfam" id="PF01351">
    <property type="entry name" value="RNase_HII"/>
    <property type="match status" value="1"/>
</dbReference>
<name>F0S3C0_DESTD</name>
<dbReference type="PANTHER" id="PTHR10954:SF18">
    <property type="entry name" value="RIBONUCLEASE HII"/>
    <property type="match status" value="1"/>
</dbReference>
<dbReference type="InParanoid" id="F0S3C0"/>
<evidence type="ECO:0000256" key="14">
    <source>
        <dbReference type="HAMAP-Rule" id="MF_00052"/>
    </source>
</evidence>
<keyword evidence="12 14" id="KW-0378">Hydrolase</keyword>
<dbReference type="InterPro" id="IPR024567">
    <property type="entry name" value="RNase_HII/HIII_dom"/>
</dbReference>
<dbReference type="PANTHER" id="PTHR10954">
    <property type="entry name" value="RIBONUCLEASE H2 SUBUNIT A"/>
    <property type="match status" value="1"/>
</dbReference>
<dbReference type="STRING" id="868864.Dester_0695"/>
<dbReference type="KEGG" id="dte:Dester_0695"/>
<dbReference type="CDD" id="cd07182">
    <property type="entry name" value="RNase_HII_bacteria_HII_like"/>
    <property type="match status" value="1"/>
</dbReference>
<evidence type="ECO:0000256" key="3">
    <source>
        <dbReference type="ARBA" id="ARBA00004065"/>
    </source>
</evidence>
<dbReference type="GO" id="GO:0004523">
    <property type="term" value="F:RNA-DNA hybrid ribonuclease activity"/>
    <property type="evidence" value="ECO:0007669"/>
    <property type="project" value="UniProtKB-UniRule"/>
</dbReference>
<comment type="cofactor">
    <cofactor evidence="2">
        <name>Mg(2+)</name>
        <dbReference type="ChEBI" id="CHEBI:18420"/>
    </cofactor>
</comment>
<gene>
    <name evidence="14" type="primary">rnhB</name>
    <name evidence="18" type="ordered locus">Dester_0695</name>
</gene>
<feature type="binding site" evidence="14 15">
    <location>
        <position position="27"/>
    </location>
    <ligand>
        <name>a divalent metal cation</name>
        <dbReference type="ChEBI" id="CHEBI:60240"/>
    </ligand>
</feature>
<dbReference type="Gene3D" id="3.30.420.10">
    <property type="entry name" value="Ribonuclease H-like superfamily/Ribonuclease H"/>
    <property type="match status" value="1"/>
</dbReference>
<dbReference type="InterPro" id="IPR001352">
    <property type="entry name" value="RNase_HII/HIII"/>
</dbReference>
<dbReference type="AlphaFoldDB" id="F0S3C0"/>
<evidence type="ECO:0000256" key="4">
    <source>
        <dbReference type="ARBA" id="ARBA00004496"/>
    </source>
</evidence>
<evidence type="ECO:0000256" key="15">
    <source>
        <dbReference type="PROSITE-ProRule" id="PRU01319"/>
    </source>
</evidence>
<protein>
    <recommendedName>
        <fullName evidence="7 14">Ribonuclease HII</fullName>
        <shortName evidence="14">RNase HII</shortName>
        <ecNumber evidence="6 14">3.1.26.4</ecNumber>
    </recommendedName>
</protein>
<evidence type="ECO:0000256" key="12">
    <source>
        <dbReference type="ARBA" id="ARBA00022801"/>
    </source>
</evidence>
<evidence type="ECO:0000256" key="2">
    <source>
        <dbReference type="ARBA" id="ARBA00001946"/>
    </source>
</evidence>
<evidence type="ECO:0000256" key="9">
    <source>
        <dbReference type="ARBA" id="ARBA00022722"/>
    </source>
</evidence>
<evidence type="ECO:0000259" key="17">
    <source>
        <dbReference type="PROSITE" id="PS51975"/>
    </source>
</evidence>
<dbReference type="HAMAP" id="MF_00052_B">
    <property type="entry name" value="RNase_HII_B"/>
    <property type="match status" value="1"/>
</dbReference>
<dbReference type="InterPro" id="IPR036397">
    <property type="entry name" value="RNaseH_sf"/>
</dbReference>
<dbReference type="GO" id="GO:0003723">
    <property type="term" value="F:RNA binding"/>
    <property type="evidence" value="ECO:0007669"/>
    <property type="project" value="UniProtKB-UniRule"/>
</dbReference>
<evidence type="ECO:0000256" key="5">
    <source>
        <dbReference type="ARBA" id="ARBA00007383"/>
    </source>
</evidence>
<evidence type="ECO:0000256" key="11">
    <source>
        <dbReference type="ARBA" id="ARBA00022759"/>
    </source>
</evidence>
<keyword evidence="11 14" id="KW-0255">Endonuclease</keyword>
<evidence type="ECO:0000256" key="16">
    <source>
        <dbReference type="RuleBase" id="RU003515"/>
    </source>
</evidence>
<accession>F0S3C0</accession>
<evidence type="ECO:0000256" key="7">
    <source>
        <dbReference type="ARBA" id="ARBA00019179"/>
    </source>
</evidence>
<dbReference type="EC" id="3.1.26.4" evidence="6 14"/>
<dbReference type="GO" id="GO:0043137">
    <property type="term" value="P:DNA replication, removal of RNA primer"/>
    <property type="evidence" value="ECO:0007669"/>
    <property type="project" value="TreeGrafter"/>
</dbReference>
<dbReference type="GO" id="GO:0006298">
    <property type="term" value="P:mismatch repair"/>
    <property type="evidence" value="ECO:0007669"/>
    <property type="project" value="TreeGrafter"/>
</dbReference>
<evidence type="ECO:0000256" key="6">
    <source>
        <dbReference type="ARBA" id="ARBA00012180"/>
    </source>
</evidence>
<dbReference type="NCBIfam" id="NF000594">
    <property type="entry name" value="PRK00015.1-1"/>
    <property type="match status" value="1"/>
</dbReference>
<reference evidence="18 19" key="1">
    <citation type="journal article" date="2011" name="Stand. Genomic Sci.">
        <title>Complete genome sequence of the thermophilic sulfur-reducer Desulfurobacterium thermolithotrophum type strain (BSA(T)) from a deep-sea hydrothermal vent.</title>
        <authorList>
            <person name="Goker M."/>
            <person name="Daligault H."/>
            <person name="Mwirichia R."/>
            <person name="Lapidus A."/>
            <person name="Lucas S."/>
            <person name="Deshpande S."/>
            <person name="Pagani I."/>
            <person name="Tapia R."/>
            <person name="Cheng J.F."/>
            <person name="Goodwin L."/>
            <person name="Pitluck S."/>
            <person name="Liolios K."/>
            <person name="Ivanova N."/>
            <person name="Mavromatis K."/>
            <person name="Mikhailova N."/>
            <person name="Pati A."/>
            <person name="Chen A."/>
            <person name="Palaniappan K."/>
            <person name="Han C."/>
            <person name="Land M."/>
            <person name="Hauser L."/>
            <person name="Pan C."/>
            <person name="Brambilla E.M."/>
            <person name="Rohde M."/>
            <person name="Spring S."/>
            <person name="Sikorski J."/>
            <person name="Wirth R."/>
            <person name="Detter J.C."/>
            <person name="Woyke T."/>
            <person name="Bristow J."/>
            <person name="Eisen J.A."/>
            <person name="Markowitz V."/>
            <person name="Hugenholtz P."/>
            <person name="Kyrpides N.C."/>
            <person name="Klenk H.P."/>
        </authorList>
    </citation>
    <scope>NUCLEOTIDE SEQUENCE [LARGE SCALE GENOMIC DNA]</scope>
    <source>
        <strain evidence="19">DSM 11699 / BSA</strain>
    </source>
</reference>
<dbReference type="NCBIfam" id="NF000595">
    <property type="entry name" value="PRK00015.1-3"/>
    <property type="match status" value="1"/>
</dbReference>
<keyword evidence="10 14" id="KW-0479">Metal-binding</keyword>
<organism evidence="18 19">
    <name type="scientific">Desulfurobacterium thermolithotrophum (strain DSM 11699 / BSA)</name>
    <dbReference type="NCBI Taxonomy" id="868864"/>
    <lineage>
        <taxon>Bacteria</taxon>
        <taxon>Pseudomonadati</taxon>
        <taxon>Aquificota</taxon>
        <taxon>Aquificia</taxon>
        <taxon>Desulfurobacteriales</taxon>
        <taxon>Desulfurobacteriaceae</taxon>
        <taxon>Desulfurobacterium</taxon>
    </lineage>
</organism>